<dbReference type="InterPro" id="IPR008457">
    <property type="entry name" value="Cu-R_CopD_dom"/>
</dbReference>
<feature type="transmembrane region" description="Helical" evidence="6">
    <location>
        <begin position="87"/>
        <end position="108"/>
    </location>
</feature>
<gene>
    <name evidence="8" type="ORF">DAH66_10375</name>
</gene>
<evidence type="ECO:0000256" key="3">
    <source>
        <dbReference type="ARBA" id="ARBA00022692"/>
    </source>
</evidence>
<feature type="transmembrane region" description="Helical" evidence="6">
    <location>
        <begin position="183"/>
        <end position="207"/>
    </location>
</feature>
<dbReference type="RefSeq" id="WP_126004442.1">
    <property type="nucleotide sequence ID" value="NZ_QQYZ01000008.1"/>
</dbReference>
<dbReference type="PANTHER" id="PTHR34820">
    <property type="entry name" value="INNER MEMBRANE PROTEIN YEBZ"/>
    <property type="match status" value="1"/>
</dbReference>
<dbReference type="Pfam" id="PF05425">
    <property type="entry name" value="CopD"/>
    <property type="match status" value="1"/>
</dbReference>
<dbReference type="InterPro" id="IPR047689">
    <property type="entry name" value="CopD"/>
</dbReference>
<feature type="domain" description="Copper resistance protein D" evidence="7">
    <location>
        <begin position="182"/>
        <end position="284"/>
    </location>
</feature>
<evidence type="ECO:0000256" key="1">
    <source>
        <dbReference type="ARBA" id="ARBA00004651"/>
    </source>
</evidence>
<evidence type="ECO:0000256" key="4">
    <source>
        <dbReference type="ARBA" id="ARBA00022989"/>
    </source>
</evidence>
<dbReference type="NCBIfam" id="NF033808">
    <property type="entry name" value="copper_CopD"/>
    <property type="match status" value="1"/>
</dbReference>
<keyword evidence="2" id="KW-1003">Cell membrane</keyword>
<sequence>MIAWAAGEGAAIALRALVYLDLLLLAGLLLCARRTAPGEASAPVIAGLAGAGAILAIAQLAVTALAMTGGDTAVLDGPMLRFIAFETSAGLSAIARFLCLAVLAALACRTAHSRVPHTALALAALAALAWTGHAGASEGAAGTLHRTADILHLTAASAWLGTLVLLFAALARSRTATGDLIAALRRFAVTGTVIVGTLIVTGAINLWAIAGTDTLPALAASDYGRVLGLKLLLFGAMLGFAGFNRWRLTPRLETASRSAMGGLRASVTFETLLAMGVILAVALLGTLPPYG</sequence>
<keyword evidence="3 6" id="KW-0812">Transmembrane</keyword>
<accession>A0A430G3M2</accession>
<dbReference type="InterPro" id="IPR032694">
    <property type="entry name" value="CopC/D"/>
</dbReference>
<proteinExistence type="predicted"/>
<dbReference type="AlphaFoldDB" id="A0A430G3M2"/>
<keyword evidence="4 6" id="KW-1133">Transmembrane helix</keyword>
<dbReference type="EMBL" id="QQYZ01000008">
    <property type="protein sequence ID" value="RSY85468.1"/>
    <property type="molecule type" value="Genomic_DNA"/>
</dbReference>
<comment type="subcellular location">
    <subcellularLocation>
        <location evidence="1">Cell membrane</location>
        <topology evidence="1">Multi-pass membrane protein</topology>
    </subcellularLocation>
</comment>
<evidence type="ECO:0000256" key="2">
    <source>
        <dbReference type="ARBA" id="ARBA00022475"/>
    </source>
</evidence>
<keyword evidence="5 6" id="KW-0472">Membrane</keyword>
<comment type="caution">
    <text evidence="8">The sequence shown here is derived from an EMBL/GenBank/DDBJ whole genome shotgun (WGS) entry which is preliminary data.</text>
</comment>
<reference evidence="8 9" key="1">
    <citation type="submission" date="2018-07" db="EMBL/GenBank/DDBJ databases">
        <title>Genomic and Epidemiologic Investigation of an Indolent Hospital Outbreak.</title>
        <authorList>
            <person name="Johnson R.C."/>
            <person name="Deming C."/>
            <person name="Conlan S."/>
            <person name="Zellmer C.J."/>
            <person name="Michelin A.V."/>
            <person name="Lee-Lin S."/>
            <person name="Thomas P.J."/>
            <person name="Park M."/>
            <person name="Weingarten R.A."/>
            <person name="Less J."/>
            <person name="Dekker J.P."/>
            <person name="Frank K.M."/>
            <person name="Musser K.A."/>
            <person name="Mcquiston J.R."/>
            <person name="Henderson D.K."/>
            <person name="Lau A.F."/>
            <person name="Palmore T.N."/>
            <person name="Segre J.A."/>
        </authorList>
    </citation>
    <scope>NUCLEOTIDE SEQUENCE [LARGE SCALE GENOMIC DNA]</scope>
    <source>
        <strain evidence="8 9">SK-CDC1_0717</strain>
    </source>
</reference>
<feature type="transmembrane region" description="Helical" evidence="6">
    <location>
        <begin position="120"/>
        <end position="144"/>
    </location>
</feature>
<dbReference type="PANTHER" id="PTHR34820:SF4">
    <property type="entry name" value="INNER MEMBRANE PROTEIN YEBZ"/>
    <property type="match status" value="1"/>
</dbReference>
<organism evidence="8 9">
    <name type="scientific">Sphingomonas koreensis</name>
    <dbReference type="NCBI Taxonomy" id="93064"/>
    <lineage>
        <taxon>Bacteria</taxon>
        <taxon>Pseudomonadati</taxon>
        <taxon>Pseudomonadota</taxon>
        <taxon>Alphaproteobacteria</taxon>
        <taxon>Sphingomonadales</taxon>
        <taxon>Sphingomonadaceae</taxon>
        <taxon>Sphingomonas</taxon>
    </lineage>
</organism>
<feature type="transmembrane region" description="Helical" evidence="6">
    <location>
        <begin position="12"/>
        <end position="32"/>
    </location>
</feature>
<dbReference type="GO" id="GO:0005886">
    <property type="term" value="C:plasma membrane"/>
    <property type="evidence" value="ECO:0007669"/>
    <property type="project" value="UniProtKB-SubCell"/>
</dbReference>
<dbReference type="GO" id="GO:0006825">
    <property type="term" value="P:copper ion transport"/>
    <property type="evidence" value="ECO:0007669"/>
    <property type="project" value="InterPro"/>
</dbReference>
<evidence type="ECO:0000313" key="9">
    <source>
        <dbReference type="Proteomes" id="UP000287746"/>
    </source>
</evidence>
<dbReference type="Proteomes" id="UP000287746">
    <property type="component" value="Unassembled WGS sequence"/>
</dbReference>
<feature type="transmembrane region" description="Helical" evidence="6">
    <location>
        <begin position="44"/>
        <end position="67"/>
    </location>
</feature>
<feature type="transmembrane region" description="Helical" evidence="6">
    <location>
        <begin position="227"/>
        <end position="246"/>
    </location>
</feature>
<name>A0A430G3M2_9SPHN</name>
<feature type="transmembrane region" description="Helical" evidence="6">
    <location>
        <begin position="150"/>
        <end position="171"/>
    </location>
</feature>
<evidence type="ECO:0000259" key="7">
    <source>
        <dbReference type="Pfam" id="PF05425"/>
    </source>
</evidence>
<feature type="transmembrane region" description="Helical" evidence="6">
    <location>
        <begin position="267"/>
        <end position="287"/>
    </location>
</feature>
<evidence type="ECO:0000256" key="6">
    <source>
        <dbReference type="SAM" id="Phobius"/>
    </source>
</evidence>
<evidence type="ECO:0000256" key="5">
    <source>
        <dbReference type="ARBA" id="ARBA00023136"/>
    </source>
</evidence>
<protein>
    <submittedName>
        <fullName evidence="8">Copper resistance protein CopD</fullName>
    </submittedName>
</protein>
<evidence type="ECO:0000313" key="8">
    <source>
        <dbReference type="EMBL" id="RSY85468.1"/>
    </source>
</evidence>